<dbReference type="InterPro" id="IPR020892">
    <property type="entry name" value="Cyclophilin-type_PPIase_CS"/>
</dbReference>
<evidence type="ECO:0000256" key="2">
    <source>
        <dbReference type="ARBA" id="ARBA00013194"/>
    </source>
</evidence>
<dbReference type="AlphaFoldDB" id="A0A6G0XCT6"/>
<dbReference type="EC" id="5.2.1.8" evidence="2"/>
<dbReference type="SUPFAM" id="SSF50891">
    <property type="entry name" value="Cyclophilin-like"/>
    <property type="match status" value="1"/>
</dbReference>
<keyword evidence="3 7" id="KW-0853">WD repeat</keyword>
<dbReference type="PROSITE" id="PS50072">
    <property type="entry name" value="CSA_PPIASE_2"/>
    <property type="match status" value="1"/>
</dbReference>
<dbReference type="VEuPathDB" id="FungiDB:AeMF1_017934"/>
<dbReference type="InterPro" id="IPR029000">
    <property type="entry name" value="Cyclophilin-like_dom_sf"/>
</dbReference>
<dbReference type="Proteomes" id="UP000481153">
    <property type="component" value="Unassembled WGS sequence"/>
</dbReference>
<evidence type="ECO:0000259" key="8">
    <source>
        <dbReference type="PROSITE" id="PS50072"/>
    </source>
</evidence>
<dbReference type="EMBL" id="VJMJ01000079">
    <property type="protein sequence ID" value="KAF0737975.1"/>
    <property type="molecule type" value="Genomic_DNA"/>
</dbReference>
<name>A0A6G0XCT6_9STRA</name>
<organism evidence="9 10">
    <name type="scientific">Aphanomyces euteiches</name>
    <dbReference type="NCBI Taxonomy" id="100861"/>
    <lineage>
        <taxon>Eukaryota</taxon>
        <taxon>Sar</taxon>
        <taxon>Stramenopiles</taxon>
        <taxon>Oomycota</taxon>
        <taxon>Saprolegniomycetes</taxon>
        <taxon>Saprolegniales</taxon>
        <taxon>Verrucalvaceae</taxon>
        <taxon>Aphanomyces</taxon>
    </lineage>
</organism>
<dbReference type="InterPro" id="IPR044666">
    <property type="entry name" value="Cyclophilin_A-like"/>
</dbReference>
<dbReference type="InterPro" id="IPR036322">
    <property type="entry name" value="WD40_repeat_dom_sf"/>
</dbReference>
<dbReference type="PRINTS" id="PR00153">
    <property type="entry name" value="CSAPPISMRASE"/>
</dbReference>
<evidence type="ECO:0000256" key="6">
    <source>
        <dbReference type="ARBA" id="ARBA00023235"/>
    </source>
</evidence>
<reference evidence="9 10" key="1">
    <citation type="submission" date="2019-07" db="EMBL/GenBank/DDBJ databases">
        <title>Genomics analysis of Aphanomyces spp. identifies a new class of oomycete effector associated with host adaptation.</title>
        <authorList>
            <person name="Gaulin E."/>
        </authorList>
    </citation>
    <scope>NUCLEOTIDE SEQUENCE [LARGE SCALE GENOMIC DNA]</scope>
    <source>
        <strain evidence="9 10">ATCC 201684</strain>
    </source>
</reference>
<dbReference type="PROSITE" id="PS00170">
    <property type="entry name" value="CSA_PPIASE_1"/>
    <property type="match status" value="1"/>
</dbReference>
<dbReference type="GO" id="GO:0006457">
    <property type="term" value="P:protein folding"/>
    <property type="evidence" value="ECO:0007669"/>
    <property type="project" value="InterPro"/>
</dbReference>
<feature type="domain" description="PPIase cyclophilin-type" evidence="8">
    <location>
        <begin position="460"/>
        <end position="607"/>
    </location>
</feature>
<dbReference type="FunFam" id="2.40.100.10:FF:000003">
    <property type="entry name" value="Peptidylprolyl isomerase domain and WD repeat-containing 1"/>
    <property type="match status" value="1"/>
</dbReference>
<dbReference type="InterPro" id="IPR002130">
    <property type="entry name" value="Cyclophilin-type_PPIase_dom"/>
</dbReference>
<comment type="caution">
    <text evidence="9">The sequence shown here is derived from an EMBL/GenBank/DDBJ whole genome shotgun (WGS) entry which is preliminary data.</text>
</comment>
<evidence type="ECO:0000256" key="7">
    <source>
        <dbReference type="PROSITE-ProRule" id="PRU00221"/>
    </source>
</evidence>
<dbReference type="SMART" id="SM00320">
    <property type="entry name" value="WD40"/>
    <property type="match status" value="4"/>
</dbReference>
<gene>
    <name evidence="9" type="ORF">Ae201684_005971</name>
</gene>
<dbReference type="Pfam" id="PF00160">
    <property type="entry name" value="Pro_isomerase"/>
    <property type="match status" value="1"/>
</dbReference>
<accession>A0A6G0XCT6</accession>
<feature type="repeat" description="WD" evidence="7">
    <location>
        <begin position="85"/>
        <end position="118"/>
    </location>
</feature>
<dbReference type="PANTHER" id="PTHR45625:SF4">
    <property type="entry name" value="PEPTIDYLPROLYL ISOMERASE DOMAIN AND WD REPEAT-CONTAINING PROTEIN 1"/>
    <property type="match status" value="1"/>
</dbReference>
<dbReference type="PROSITE" id="PS50294">
    <property type="entry name" value="WD_REPEATS_REGION"/>
    <property type="match status" value="1"/>
</dbReference>
<proteinExistence type="predicted"/>
<dbReference type="InterPro" id="IPR015943">
    <property type="entry name" value="WD40/YVTN_repeat-like_dom_sf"/>
</dbReference>
<protein>
    <recommendedName>
        <fullName evidence="2">peptidylprolyl isomerase</fullName>
        <ecNumber evidence="2">5.2.1.8</ecNumber>
    </recommendedName>
</protein>
<dbReference type="PROSITE" id="PS50082">
    <property type="entry name" value="WD_REPEATS_2"/>
    <property type="match status" value="2"/>
</dbReference>
<comment type="catalytic activity">
    <reaction evidence="1">
        <text>[protein]-peptidylproline (omega=180) = [protein]-peptidylproline (omega=0)</text>
        <dbReference type="Rhea" id="RHEA:16237"/>
        <dbReference type="Rhea" id="RHEA-COMP:10747"/>
        <dbReference type="Rhea" id="RHEA-COMP:10748"/>
        <dbReference type="ChEBI" id="CHEBI:83833"/>
        <dbReference type="ChEBI" id="CHEBI:83834"/>
        <dbReference type="EC" id="5.2.1.8"/>
    </reaction>
</comment>
<dbReference type="GO" id="GO:0005634">
    <property type="term" value="C:nucleus"/>
    <property type="evidence" value="ECO:0007669"/>
    <property type="project" value="UniProtKB-ARBA"/>
</dbReference>
<keyword evidence="10" id="KW-1185">Reference proteome</keyword>
<keyword evidence="5" id="KW-0697">Rotamase</keyword>
<dbReference type="Pfam" id="PF00400">
    <property type="entry name" value="WD40"/>
    <property type="match status" value="2"/>
</dbReference>
<dbReference type="GO" id="GO:0003755">
    <property type="term" value="F:peptidyl-prolyl cis-trans isomerase activity"/>
    <property type="evidence" value="ECO:0007669"/>
    <property type="project" value="UniProtKB-KW"/>
</dbReference>
<dbReference type="PANTHER" id="PTHR45625">
    <property type="entry name" value="PEPTIDYL-PROLYL CIS-TRANS ISOMERASE-RELATED"/>
    <property type="match status" value="1"/>
</dbReference>
<feature type="repeat" description="WD" evidence="7">
    <location>
        <begin position="41"/>
        <end position="72"/>
    </location>
</feature>
<dbReference type="Gene3D" id="2.130.10.10">
    <property type="entry name" value="YVTN repeat-like/Quinoprotein amine dehydrogenase"/>
    <property type="match status" value="1"/>
</dbReference>
<evidence type="ECO:0000313" key="9">
    <source>
        <dbReference type="EMBL" id="KAF0737975.1"/>
    </source>
</evidence>
<dbReference type="CDD" id="cd01927">
    <property type="entry name" value="cyclophilin_WD40"/>
    <property type="match status" value="1"/>
</dbReference>
<dbReference type="SUPFAM" id="SSF50978">
    <property type="entry name" value="WD40 repeat-like"/>
    <property type="match status" value="1"/>
</dbReference>
<keyword evidence="4" id="KW-0677">Repeat</keyword>
<dbReference type="InterPro" id="IPR001680">
    <property type="entry name" value="WD40_rpt"/>
</dbReference>
<evidence type="ECO:0000256" key="3">
    <source>
        <dbReference type="ARBA" id="ARBA00022574"/>
    </source>
</evidence>
<sequence length="608" mass="68502">MSDDEGPMPMPQVAKKRKVVDIKTEKALLEQLPSAEMYERSYMHRDVVTHVAFSKSTQFLITASADGHVKFWRKMRAGIEFVKHYKAHLQAIVGLAVSADGLRLATTSLDGTIKFFDVLGFDMVNMFTLGYTPSQCCWAYSKDQVVPKIVVAEKDSHVLRVYHAEQTEKTALLHTLDTVHSTSITVLGYNPVANCVISGDAKGILDYWSPDTYKFPTQEVVKFTSKMNTDLYELLKHRTHATTIDVSPDGTSFVVTAADSFLRVFRFETGKLRRKYDESLVQFEDAQAEGSLQLDAIDFGRRMAVEKEIQSVGAVSNCIFDDSGHYLLFPTLLGIKILHIETNKLSRVLGKVENTERFMQICLFQGTPNINTQFQKNASSEMQKSLVMSDKEDPKALIDPMVFATAFKKHRFYCFSSREPVDDGDDEHGRDVFNEKPTLDESQVATNTSAATLGTRAVIHTTLGDIFIQLYPNECPRTVENFCTHARNGYYDNLIFHRVIKNFMIQTGDPLGDGTGGESIWGGEFEDEFHRNLRHDRPFTVSMANAGPRTNGSQFFITTVPTPWLDNKHTVFGRVENGKDTVATIEGVEVDRFDKPIEEVKIINIDIM</sequence>
<keyword evidence="6" id="KW-0413">Isomerase</keyword>
<evidence type="ECO:0000256" key="1">
    <source>
        <dbReference type="ARBA" id="ARBA00000971"/>
    </source>
</evidence>
<evidence type="ECO:0000256" key="4">
    <source>
        <dbReference type="ARBA" id="ARBA00022737"/>
    </source>
</evidence>
<dbReference type="Gene3D" id="2.40.100.10">
    <property type="entry name" value="Cyclophilin-like"/>
    <property type="match status" value="1"/>
</dbReference>
<evidence type="ECO:0000313" key="10">
    <source>
        <dbReference type="Proteomes" id="UP000481153"/>
    </source>
</evidence>
<evidence type="ECO:0000256" key="5">
    <source>
        <dbReference type="ARBA" id="ARBA00023110"/>
    </source>
</evidence>